<name>A0ABT3WD84_9PROT</name>
<keyword evidence="2" id="KW-1185">Reference proteome</keyword>
<accession>A0ABT3WD84</accession>
<evidence type="ECO:0000313" key="1">
    <source>
        <dbReference type="EMBL" id="MCX5617049.1"/>
    </source>
</evidence>
<dbReference type="Proteomes" id="UP001165633">
    <property type="component" value="Unassembled WGS sequence"/>
</dbReference>
<evidence type="ECO:0008006" key="3">
    <source>
        <dbReference type="Google" id="ProtNLM"/>
    </source>
</evidence>
<sequence length="124" mass="13022">IQQGVSIPAGAQYILVEGGSPSDIGRAILNKKPPGIPTVGTQIVTVQDTNPVYSGNQPSYSFNYDRPTPVAVYVVMTIAASDTVPSDAAQRIQKAIVSYLTTGANRIRIGKTVYASRLSAVVDG</sequence>
<feature type="non-terminal residue" evidence="1">
    <location>
        <position position="1"/>
    </location>
</feature>
<proteinExistence type="predicted"/>
<evidence type="ECO:0000313" key="2">
    <source>
        <dbReference type="Proteomes" id="UP001165633"/>
    </source>
</evidence>
<reference evidence="1" key="1">
    <citation type="submission" date="2022-07" db="EMBL/GenBank/DDBJ databases">
        <title>Bombella genomes.</title>
        <authorList>
            <person name="Harer L."/>
            <person name="Styblova S."/>
            <person name="Ehrmann M."/>
        </authorList>
    </citation>
    <scope>NUCLEOTIDE SEQUENCE</scope>
    <source>
        <strain evidence="1">TMW 2.2559</strain>
    </source>
</reference>
<protein>
    <recommendedName>
        <fullName evidence="3">Baseplate protein J-like domain-containing protein</fullName>
    </recommendedName>
</protein>
<feature type="non-terminal residue" evidence="1">
    <location>
        <position position="124"/>
    </location>
</feature>
<organism evidence="1 2">
    <name type="scientific">Bombella dulcis</name>
    <dbReference type="NCBI Taxonomy" id="2967339"/>
    <lineage>
        <taxon>Bacteria</taxon>
        <taxon>Pseudomonadati</taxon>
        <taxon>Pseudomonadota</taxon>
        <taxon>Alphaproteobacteria</taxon>
        <taxon>Acetobacterales</taxon>
        <taxon>Acetobacteraceae</taxon>
        <taxon>Bombella</taxon>
    </lineage>
</organism>
<dbReference type="EMBL" id="JANIDV010000021">
    <property type="protein sequence ID" value="MCX5617049.1"/>
    <property type="molecule type" value="Genomic_DNA"/>
</dbReference>
<gene>
    <name evidence="1" type="ORF">NQF87_08745</name>
</gene>
<comment type="caution">
    <text evidence="1">The sequence shown here is derived from an EMBL/GenBank/DDBJ whole genome shotgun (WGS) entry which is preliminary data.</text>
</comment>